<evidence type="ECO:0000259" key="1">
    <source>
        <dbReference type="Pfam" id="PF05685"/>
    </source>
</evidence>
<dbReference type="InterPro" id="IPR008538">
    <property type="entry name" value="Uma2"/>
</dbReference>
<dbReference type="SUPFAM" id="SSF52980">
    <property type="entry name" value="Restriction endonuclease-like"/>
    <property type="match status" value="1"/>
</dbReference>
<dbReference type="PANTHER" id="PTHR34107:SF1">
    <property type="entry name" value="SLL0198 PROTEIN"/>
    <property type="match status" value="1"/>
</dbReference>
<dbReference type="STRING" id="1188229.GlitD10_2539"/>
<dbReference type="PANTHER" id="PTHR34107">
    <property type="entry name" value="SLL0198 PROTEIN-RELATED"/>
    <property type="match status" value="1"/>
</dbReference>
<dbReference type="AlphaFoldDB" id="A0A1J0AG31"/>
<dbReference type="KEGG" id="glt:GlitD10_2539"/>
<dbReference type="Gene3D" id="3.90.1570.10">
    <property type="entry name" value="tt1808, chain A"/>
    <property type="match status" value="1"/>
</dbReference>
<dbReference type="InterPro" id="IPR012296">
    <property type="entry name" value="Nuclease_put_TT1808"/>
</dbReference>
<proteinExistence type="predicted"/>
<dbReference type="CDD" id="cd06260">
    <property type="entry name" value="DUF820-like"/>
    <property type="match status" value="1"/>
</dbReference>
<reference evidence="2 3" key="1">
    <citation type="submission" date="2016-10" db="EMBL/GenBank/DDBJ databases">
        <title>Description of Gloeomargarita lithophora gen. nov., sp. nov., a thylakoid-bearing basal-branching cyanobacterium with intracellular carbonates, and proposal for Gloeomargaritales ord. nov.</title>
        <authorList>
            <person name="Moreira D."/>
            <person name="Tavera R."/>
            <person name="Benzerara K."/>
            <person name="Skouri-Panet F."/>
            <person name="Couradeau E."/>
            <person name="Gerard E."/>
            <person name="Loussert C."/>
            <person name="Novelo E."/>
            <person name="Zivanovic Y."/>
            <person name="Lopez-Garcia P."/>
        </authorList>
    </citation>
    <scope>NUCLEOTIDE SEQUENCE [LARGE SCALE GENOMIC DNA]</scope>
    <source>
        <strain evidence="2 3">D10</strain>
    </source>
</reference>
<sequence>MTTTINKTWTDEELLALSSPEHRYELVNNELVDRGLSGAEPGYIACILTMILGGYIRQNKLGMICDASTAFQLNNGNRRSPDISFVGRQRLQGLKRPPQGFFPGSPDLAIEILSPSNTVAEIHDKIADYFANDTRLVWLIHPDEKYVLVYHAPAPEKLLGLTDMLTGEDVILGFTMPVAELFTEWDF</sequence>
<dbReference type="RefSeq" id="WP_071455253.1">
    <property type="nucleotide sequence ID" value="NZ_CP017675.1"/>
</dbReference>
<name>A0A1J0AG31_9CYAN</name>
<evidence type="ECO:0000313" key="3">
    <source>
        <dbReference type="Proteomes" id="UP000180235"/>
    </source>
</evidence>
<keyword evidence="3" id="KW-1185">Reference proteome</keyword>
<gene>
    <name evidence="2" type="ORF">GlitD10_2539</name>
</gene>
<dbReference type="OrthoDB" id="454453at2"/>
<organism evidence="2 3">
    <name type="scientific">Gloeomargarita lithophora Alchichica-D10</name>
    <dbReference type="NCBI Taxonomy" id="1188229"/>
    <lineage>
        <taxon>Bacteria</taxon>
        <taxon>Bacillati</taxon>
        <taxon>Cyanobacteriota</taxon>
        <taxon>Cyanophyceae</taxon>
        <taxon>Gloeomargaritales</taxon>
        <taxon>Gloeomargaritaceae</taxon>
        <taxon>Gloeomargarita</taxon>
    </lineage>
</organism>
<accession>A0A1J0AG31</accession>
<dbReference type="Pfam" id="PF05685">
    <property type="entry name" value="Uma2"/>
    <property type="match status" value="1"/>
</dbReference>
<dbReference type="InterPro" id="IPR011335">
    <property type="entry name" value="Restrct_endonuc-II-like"/>
</dbReference>
<dbReference type="EMBL" id="CP017675">
    <property type="protein sequence ID" value="APB34877.1"/>
    <property type="molecule type" value="Genomic_DNA"/>
</dbReference>
<evidence type="ECO:0000313" key="2">
    <source>
        <dbReference type="EMBL" id="APB34877.1"/>
    </source>
</evidence>
<feature type="domain" description="Putative restriction endonuclease" evidence="1">
    <location>
        <begin position="12"/>
        <end position="179"/>
    </location>
</feature>
<protein>
    <submittedName>
        <fullName evidence="2">Uncharacterized protein conserved in cyanobacteria</fullName>
    </submittedName>
</protein>
<dbReference type="Proteomes" id="UP000180235">
    <property type="component" value="Chromosome"/>
</dbReference>